<dbReference type="Gene3D" id="3.40.50.150">
    <property type="entry name" value="Vaccinia Virus protein VP39"/>
    <property type="match status" value="1"/>
</dbReference>
<evidence type="ECO:0000313" key="2">
    <source>
        <dbReference type="Proteomes" id="UP000247810"/>
    </source>
</evidence>
<organism evidence="1 2">
    <name type="scientific">Aspergillus ellipticus CBS 707.79</name>
    <dbReference type="NCBI Taxonomy" id="1448320"/>
    <lineage>
        <taxon>Eukaryota</taxon>
        <taxon>Fungi</taxon>
        <taxon>Dikarya</taxon>
        <taxon>Ascomycota</taxon>
        <taxon>Pezizomycotina</taxon>
        <taxon>Eurotiomycetes</taxon>
        <taxon>Eurotiomycetidae</taxon>
        <taxon>Eurotiales</taxon>
        <taxon>Aspergillaceae</taxon>
        <taxon>Aspergillus</taxon>
        <taxon>Aspergillus subgen. Circumdati</taxon>
    </lineage>
</organism>
<dbReference type="AlphaFoldDB" id="A0A319CRF2"/>
<dbReference type="InterPro" id="IPR051654">
    <property type="entry name" value="Meroterpenoid_MTases"/>
</dbReference>
<dbReference type="SUPFAM" id="SSF53335">
    <property type="entry name" value="S-adenosyl-L-methionine-dependent methyltransferases"/>
    <property type="match status" value="1"/>
</dbReference>
<dbReference type="STRING" id="1448320.A0A319CRF2"/>
<protein>
    <recommendedName>
        <fullName evidence="3">Methyltransferase domain-containing protein</fullName>
    </recommendedName>
</protein>
<dbReference type="OrthoDB" id="2094832at2759"/>
<sequence>MATVARVEPVLHPNPAPSALAVSNTRARELFYKEDISSCISPKTRALLESNGIPPDDVIRHVHEVRDKAWAIRPYPCIGYGLYLNPALPQHPAYDTVLRRIHDGAICLEIGSFMGSDLRVLAADGAPAENLIATDLVNFWEVGYEMYRDRACFPTRFVQADLLKADSLQEFHHSIDIILLSKVLHTFDIEGQVAACRHLVELSRPNTLIVGDQQGCGTAHEAKVDPNRPGIWMHDEASWRVMWERVGRETDTRWEVATTAKTLAELGWDPRDWPFLRAGAMLLQFSVRRTE</sequence>
<accession>A0A319CRF2</accession>
<keyword evidence="2" id="KW-1185">Reference proteome</keyword>
<dbReference type="InterPro" id="IPR029063">
    <property type="entry name" value="SAM-dependent_MTases_sf"/>
</dbReference>
<dbReference type="PANTHER" id="PTHR35897:SF2">
    <property type="entry name" value="METHYLTRANSFERASE DOMAIN-CONTAINING PROTEIN"/>
    <property type="match status" value="1"/>
</dbReference>
<reference evidence="1 2" key="1">
    <citation type="submission" date="2018-02" db="EMBL/GenBank/DDBJ databases">
        <title>The genomes of Aspergillus section Nigri reveals drivers in fungal speciation.</title>
        <authorList>
            <consortium name="DOE Joint Genome Institute"/>
            <person name="Vesth T.C."/>
            <person name="Nybo J."/>
            <person name="Theobald S."/>
            <person name="Brandl J."/>
            <person name="Frisvad J.C."/>
            <person name="Nielsen K.F."/>
            <person name="Lyhne E.K."/>
            <person name="Kogle M.E."/>
            <person name="Kuo A."/>
            <person name="Riley R."/>
            <person name="Clum A."/>
            <person name="Nolan M."/>
            <person name="Lipzen A."/>
            <person name="Salamov A."/>
            <person name="Henrissat B."/>
            <person name="Wiebenga A."/>
            <person name="De vries R.P."/>
            <person name="Grigoriev I.V."/>
            <person name="Mortensen U.H."/>
            <person name="Andersen M.R."/>
            <person name="Baker S.E."/>
        </authorList>
    </citation>
    <scope>NUCLEOTIDE SEQUENCE [LARGE SCALE GENOMIC DNA]</scope>
    <source>
        <strain evidence="1 2">CBS 707.79</strain>
    </source>
</reference>
<dbReference type="VEuPathDB" id="FungiDB:BO71DRAFT_404294"/>
<name>A0A319CRF2_9EURO</name>
<dbReference type="Proteomes" id="UP000247810">
    <property type="component" value="Unassembled WGS sequence"/>
</dbReference>
<proteinExistence type="predicted"/>
<evidence type="ECO:0000313" key="1">
    <source>
        <dbReference type="EMBL" id="PYH87876.1"/>
    </source>
</evidence>
<dbReference type="PANTHER" id="PTHR35897">
    <property type="entry name" value="METHYLTRANSFERASE AUSD"/>
    <property type="match status" value="1"/>
</dbReference>
<dbReference type="EMBL" id="KZ826157">
    <property type="protein sequence ID" value="PYH87876.1"/>
    <property type="molecule type" value="Genomic_DNA"/>
</dbReference>
<gene>
    <name evidence="1" type="ORF">BO71DRAFT_404294</name>
</gene>
<evidence type="ECO:0008006" key="3">
    <source>
        <dbReference type="Google" id="ProtNLM"/>
    </source>
</evidence>